<sequence>MHMEIQQTDQFRKWLHRLRDHAAKARITTRIRQCGLAGQPVGDMHPVGKGVNELRFFFGPGYRVYFAQKGNQIMLLLAGGDKTGQDKAIKEAQEMLESLIKEGQW</sequence>
<protein>
    <submittedName>
        <fullName evidence="1">Addiction module killer protein</fullName>
    </submittedName>
</protein>
<name>C4FD26_9BIFI</name>
<dbReference type="STRING" id="1683.Bang102_001820"/>
<reference evidence="1" key="1">
    <citation type="submission" date="2009-04" db="EMBL/GenBank/DDBJ databases">
        <authorList>
            <person name="Weinstock G."/>
            <person name="Sodergren E."/>
            <person name="Clifton S."/>
            <person name="Fulton L."/>
            <person name="Fulton B."/>
            <person name="Courtney L."/>
            <person name="Fronick C."/>
            <person name="Harrison M."/>
            <person name="Strong C."/>
            <person name="Farmer C."/>
            <person name="Delahaunty K."/>
            <person name="Markovic C."/>
            <person name="Hall O."/>
            <person name="Minx P."/>
            <person name="Tomlinson C."/>
            <person name="Mitreva M."/>
            <person name="Nelson J."/>
            <person name="Hou S."/>
            <person name="Wollam A."/>
            <person name="Pepin K.H."/>
            <person name="Johnson M."/>
            <person name="Bhonagiri V."/>
            <person name="Nash W.E."/>
            <person name="Warren W."/>
            <person name="Chinwalla A."/>
            <person name="Mardis E.R."/>
            <person name="Wilson R.K."/>
        </authorList>
    </citation>
    <scope>NUCLEOTIDE SEQUENCE [LARGE SCALE GENOMIC DNA]</scope>
    <source>
        <strain evidence="1">DSM 20098</strain>
    </source>
</reference>
<evidence type="ECO:0000313" key="1">
    <source>
        <dbReference type="EMBL" id="EEP21813.1"/>
    </source>
</evidence>
<gene>
    <name evidence="1" type="ORF">BIFANG_02205</name>
</gene>
<dbReference type="KEGG" id="bang:BBAG_1545"/>
<keyword evidence="2" id="KW-1185">Reference proteome</keyword>
<dbReference type="PANTHER" id="PTHR41791:SF1">
    <property type="entry name" value="SSL7039 PROTEIN"/>
    <property type="match status" value="1"/>
</dbReference>
<evidence type="ECO:0000313" key="2">
    <source>
        <dbReference type="Proteomes" id="UP000006408"/>
    </source>
</evidence>
<dbReference type="InterPro" id="IPR014056">
    <property type="entry name" value="TypeIITA-like_toxin_pred"/>
</dbReference>
<dbReference type="PATRIC" id="fig|518635.17.peg.1627"/>
<dbReference type="NCBIfam" id="TIGR02683">
    <property type="entry name" value="upstrm_HI1419"/>
    <property type="match status" value="1"/>
</dbReference>
<comment type="caution">
    <text evidence="1">The sequence shown here is derived from an EMBL/GenBank/DDBJ whole genome shotgun (WGS) entry which is preliminary data.</text>
</comment>
<dbReference type="eggNOG" id="COG3657">
    <property type="taxonomic scope" value="Bacteria"/>
</dbReference>
<dbReference type="HOGENOM" id="CLU_152445_0_1_11"/>
<dbReference type="Proteomes" id="UP000006408">
    <property type="component" value="Unassembled WGS sequence"/>
</dbReference>
<dbReference type="RefSeq" id="WP_003825220.1">
    <property type="nucleotide sequence ID" value="NZ_GG663535.1"/>
</dbReference>
<dbReference type="AlphaFoldDB" id="C4FD26"/>
<dbReference type="PANTHER" id="PTHR41791">
    <property type="entry name" value="SSL7039 PROTEIN"/>
    <property type="match status" value="1"/>
</dbReference>
<dbReference type="EMBL" id="ABYS02000003">
    <property type="protein sequence ID" value="EEP21813.1"/>
    <property type="molecule type" value="Genomic_DNA"/>
</dbReference>
<organism evidence="1 2">
    <name type="scientific">Bifidobacterium angulatum DSM 20098 = JCM 7096</name>
    <dbReference type="NCBI Taxonomy" id="518635"/>
    <lineage>
        <taxon>Bacteria</taxon>
        <taxon>Bacillati</taxon>
        <taxon>Actinomycetota</taxon>
        <taxon>Actinomycetes</taxon>
        <taxon>Bifidobacteriales</taxon>
        <taxon>Bifidobacteriaceae</taxon>
        <taxon>Bifidobacterium</taxon>
    </lineage>
</organism>
<accession>C4FD26</accession>
<dbReference type="PIRSF" id="PIRSF028744">
    <property type="entry name" value="Addict_mod_HI1419"/>
    <property type="match status" value="1"/>
</dbReference>
<proteinExistence type="predicted"/>